<dbReference type="Gene3D" id="1.10.150.50">
    <property type="entry name" value="Transcription Factor, Ets-1"/>
    <property type="match status" value="1"/>
</dbReference>
<reference evidence="3 4" key="1">
    <citation type="submission" date="2024-05" db="EMBL/GenBank/DDBJ databases">
        <authorList>
            <person name="Wallberg A."/>
        </authorList>
    </citation>
    <scope>NUCLEOTIDE SEQUENCE [LARGE SCALE GENOMIC DNA]</scope>
</reference>
<gene>
    <name evidence="3" type="ORF">MNOR_LOCUS30161</name>
</gene>
<comment type="caution">
    <text evidence="3">The sequence shown here is derived from an EMBL/GenBank/DDBJ whole genome shotgun (WGS) entry which is preliminary data.</text>
</comment>
<dbReference type="GO" id="GO:0045892">
    <property type="term" value="P:negative regulation of DNA-templated transcription"/>
    <property type="evidence" value="ECO:0007669"/>
    <property type="project" value="TreeGrafter"/>
</dbReference>
<dbReference type="InterPro" id="IPR001660">
    <property type="entry name" value="SAM"/>
</dbReference>
<feature type="compositionally biased region" description="Basic and acidic residues" evidence="1">
    <location>
        <begin position="97"/>
        <end position="110"/>
    </location>
</feature>
<dbReference type="SUPFAM" id="SSF47769">
    <property type="entry name" value="SAM/Pointed domain"/>
    <property type="match status" value="1"/>
</dbReference>
<dbReference type="PROSITE" id="PS50105">
    <property type="entry name" value="SAM_DOMAIN"/>
    <property type="match status" value="1"/>
</dbReference>
<feature type="region of interest" description="Disordered" evidence="1">
    <location>
        <begin position="354"/>
        <end position="373"/>
    </location>
</feature>
<feature type="region of interest" description="Disordered" evidence="1">
    <location>
        <begin position="274"/>
        <end position="293"/>
    </location>
</feature>
<organism evidence="3 4">
    <name type="scientific">Meganyctiphanes norvegica</name>
    <name type="common">Northern krill</name>
    <name type="synonym">Thysanopoda norvegica</name>
    <dbReference type="NCBI Taxonomy" id="48144"/>
    <lineage>
        <taxon>Eukaryota</taxon>
        <taxon>Metazoa</taxon>
        <taxon>Ecdysozoa</taxon>
        <taxon>Arthropoda</taxon>
        <taxon>Crustacea</taxon>
        <taxon>Multicrustacea</taxon>
        <taxon>Malacostraca</taxon>
        <taxon>Eumalacostraca</taxon>
        <taxon>Eucarida</taxon>
        <taxon>Euphausiacea</taxon>
        <taxon>Euphausiidae</taxon>
        <taxon>Meganyctiphanes</taxon>
    </lineage>
</organism>
<dbReference type="InterPro" id="IPR050548">
    <property type="entry name" value="PcG_chromatin_remod_factors"/>
</dbReference>
<dbReference type="SMART" id="SM00454">
    <property type="entry name" value="SAM"/>
    <property type="match status" value="1"/>
</dbReference>
<dbReference type="GO" id="GO:0042393">
    <property type="term" value="F:histone binding"/>
    <property type="evidence" value="ECO:0007669"/>
    <property type="project" value="TreeGrafter"/>
</dbReference>
<proteinExistence type="predicted"/>
<feature type="compositionally biased region" description="Low complexity" evidence="1">
    <location>
        <begin position="136"/>
        <end position="158"/>
    </location>
</feature>
<feature type="region of interest" description="Disordered" evidence="1">
    <location>
        <begin position="1"/>
        <end position="197"/>
    </location>
</feature>
<dbReference type="Pfam" id="PF00536">
    <property type="entry name" value="SAM_1"/>
    <property type="match status" value="1"/>
</dbReference>
<accession>A0AAV2RZX8</accession>
<evidence type="ECO:0000256" key="1">
    <source>
        <dbReference type="SAM" id="MobiDB-lite"/>
    </source>
</evidence>
<dbReference type="EMBL" id="CAXKWB010036324">
    <property type="protein sequence ID" value="CAL4147971.1"/>
    <property type="molecule type" value="Genomic_DNA"/>
</dbReference>
<evidence type="ECO:0000313" key="4">
    <source>
        <dbReference type="Proteomes" id="UP001497623"/>
    </source>
</evidence>
<dbReference type="InterPro" id="IPR013761">
    <property type="entry name" value="SAM/pointed_sf"/>
</dbReference>
<name>A0AAV2RZX8_MEGNR</name>
<dbReference type="PANTHER" id="PTHR12247:SF138">
    <property type="entry name" value="POLYHOMEOTIC DISTAL, ISOFORM A-RELATED"/>
    <property type="match status" value="1"/>
</dbReference>
<dbReference type="PANTHER" id="PTHR12247">
    <property type="entry name" value="POLYCOMB GROUP PROTEIN"/>
    <property type="match status" value="1"/>
</dbReference>
<dbReference type="GO" id="GO:0035102">
    <property type="term" value="C:PRC1 complex"/>
    <property type="evidence" value="ECO:0007669"/>
    <property type="project" value="TreeGrafter"/>
</dbReference>
<feature type="compositionally biased region" description="Low complexity" evidence="1">
    <location>
        <begin position="1"/>
        <end position="10"/>
    </location>
</feature>
<feature type="domain" description="SAM" evidence="2">
    <location>
        <begin position="444"/>
        <end position="493"/>
    </location>
</feature>
<protein>
    <recommendedName>
        <fullName evidence="2">SAM domain-containing protein</fullName>
    </recommendedName>
</protein>
<keyword evidence="4" id="KW-1185">Reference proteome</keyword>
<evidence type="ECO:0000313" key="3">
    <source>
        <dbReference type="EMBL" id="CAL4147971.1"/>
    </source>
</evidence>
<dbReference type="Proteomes" id="UP001497623">
    <property type="component" value="Unassembled WGS sequence"/>
</dbReference>
<sequence length="530" mass="56573">MTNLASSAPVTPLPPPAAATATAAAPKSNNLLQTNNHSMTQLSDSMTSEKEDVQDLVLKHNNNNNVTDCDDINQVSKEKEISETPIPPVQHHKKLRREVPNVAHKDDARTASEGNSDITIDRISPSPGGGQGKQNSIPTSTASCATPSPSASPSSDKSPGSHRTRTPSFPGTPPHPSFTPPGGMPPGFGMSPLTAPGPAALKQMESLMNRNCSDLMRSLAAKYNNTNPNEYFSSPHSSQVRPPGIDAFKSRVPSHFLGLPPSTSITPYPAVTAKNQDKKNEVPSTPTSAVGLPGLHPHPSAAPSPMFPAMPGMLPGFPGFPLVDVSSTQVLMNLVRNASASASQQAQLDNYLRGASKRPSEGPTTPLDLSASMPNKRLCTEPAKSFDVKNFLAIPQDTEKRSEIPKPYTKTSSVTTKVTSVPRKKSPTLCSDKSCPSLEVIAHWTVEDVISFVGSIDLCAEYSEAFRENRIDGSSLPLLTEEHLTSSMNMKLGPAIKLRSVLARKLGACNVCLHCNHCHVQPEERSSTIE</sequence>
<evidence type="ECO:0000259" key="2">
    <source>
        <dbReference type="PROSITE" id="PS50105"/>
    </source>
</evidence>
<dbReference type="GO" id="GO:0003682">
    <property type="term" value="F:chromatin binding"/>
    <property type="evidence" value="ECO:0007669"/>
    <property type="project" value="TreeGrafter"/>
</dbReference>
<feature type="compositionally biased region" description="Pro residues" evidence="1">
    <location>
        <begin position="170"/>
        <end position="184"/>
    </location>
</feature>
<feature type="compositionally biased region" description="Polar residues" evidence="1">
    <location>
        <begin position="27"/>
        <end position="46"/>
    </location>
</feature>
<dbReference type="AlphaFoldDB" id="A0AAV2RZX8"/>